<feature type="domain" description="CRIB" evidence="2">
    <location>
        <begin position="35"/>
        <end position="69"/>
    </location>
</feature>
<dbReference type="InterPro" id="IPR000095">
    <property type="entry name" value="CRIB_dom"/>
</dbReference>
<proteinExistence type="predicted"/>
<dbReference type="Gene3D" id="3.90.810.10">
    <property type="entry name" value="CRIB domain"/>
    <property type="match status" value="1"/>
</dbReference>
<dbReference type="EMBL" id="MCFE01000007">
    <property type="protein sequence ID" value="ORY07608.1"/>
    <property type="molecule type" value="Genomic_DNA"/>
</dbReference>
<gene>
    <name evidence="3" type="ORF">K493DRAFT_310154</name>
</gene>
<name>A0A1Y1ZBG3_9FUNG</name>
<dbReference type="Pfam" id="PF00786">
    <property type="entry name" value="PBD"/>
    <property type="match status" value="1"/>
</dbReference>
<dbReference type="InParanoid" id="A0A1Y1ZBG3"/>
<reference evidence="3 4" key="1">
    <citation type="submission" date="2016-07" db="EMBL/GenBank/DDBJ databases">
        <title>Pervasive Adenine N6-methylation of Active Genes in Fungi.</title>
        <authorList>
            <consortium name="DOE Joint Genome Institute"/>
            <person name="Mondo S.J."/>
            <person name="Dannebaum R.O."/>
            <person name="Kuo R.C."/>
            <person name="Labutti K."/>
            <person name="Haridas S."/>
            <person name="Kuo A."/>
            <person name="Salamov A."/>
            <person name="Ahrendt S.R."/>
            <person name="Lipzen A."/>
            <person name="Sullivan W."/>
            <person name="Andreopoulos W.B."/>
            <person name="Clum A."/>
            <person name="Lindquist E."/>
            <person name="Daum C."/>
            <person name="Ramamoorthy G.K."/>
            <person name="Gryganskyi A."/>
            <person name="Culley D."/>
            <person name="Magnuson J.K."/>
            <person name="James T.Y."/>
            <person name="O'Malley M.A."/>
            <person name="Stajich J.E."/>
            <person name="Spatafora J.W."/>
            <person name="Visel A."/>
            <person name="Grigoriev I.V."/>
        </authorList>
    </citation>
    <scope>NUCLEOTIDE SEQUENCE [LARGE SCALE GENOMIC DNA]</scope>
    <source>
        <strain evidence="3 4">CBS 931.73</strain>
    </source>
</reference>
<sequence>MRVPTRPTIASSKSTKSSQLPAKAESNQAKKRREISAPHNLLHITHVSISSTGEFIGLPNGWQTLLKEPTLRC</sequence>
<protein>
    <recommendedName>
        <fullName evidence="2">CRIB domain-containing protein</fullName>
    </recommendedName>
</protein>
<dbReference type="AlphaFoldDB" id="A0A1Y1ZBG3"/>
<evidence type="ECO:0000256" key="1">
    <source>
        <dbReference type="SAM" id="MobiDB-lite"/>
    </source>
</evidence>
<dbReference type="SMART" id="SM00285">
    <property type="entry name" value="PBD"/>
    <property type="match status" value="1"/>
</dbReference>
<evidence type="ECO:0000313" key="4">
    <source>
        <dbReference type="Proteomes" id="UP000193498"/>
    </source>
</evidence>
<feature type="region of interest" description="Disordered" evidence="1">
    <location>
        <begin position="1"/>
        <end position="37"/>
    </location>
</feature>
<evidence type="ECO:0000259" key="2">
    <source>
        <dbReference type="SMART" id="SM00285"/>
    </source>
</evidence>
<evidence type="ECO:0000313" key="3">
    <source>
        <dbReference type="EMBL" id="ORY07608.1"/>
    </source>
</evidence>
<dbReference type="Proteomes" id="UP000193498">
    <property type="component" value="Unassembled WGS sequence"/>
</dbReference>
<keyword evidence="4" id="KW-1185">Reference proteome</keyword>
<organism evidence="3 4">
    <name type="scientific">Basidiobolus meristosporus CBS 931.73</name>
    <dbReference type="NCBI Taxonomy" id="1314790"/>
    <lineage>
        <taxon>Eukaryota</taxon>
        <taxon>Fungi</taxon>
        <taxon>Fungi incertae sedis</taxon>
        <taxon>Zoopagomycota</taxon>
        <taxon>Entomophthoromycotina</taxon>
        <taxon>Basidiobolomycetes</taxon>
        <taxon>Basidiobolales</taxon>
        <taxon>Basidiobolaceae</taxon>
        <taxon>Basidiobolus</taxon>
    </lineage>
</organism>
<accession>A0A1Y1ZBG3</accession>
<comment type="caution">
    <text evidence="3">The sequence shown here is derived from an EMBL/GenBank/DDBJ whole genome shotgun (WGS) entry which is preliminary data.</text>
</comment>
<feature type="compositionally biased region" description="Polar residues" evidence="1">
    <location>
        <begin position="8"/>
        <end position="20"/>
    </location>
</feature>
<dbReference type="InterPro" id="IPR036936">
    <property type="entry name" value="CRIB_dom_sf"/>
</dbReference>